<evidence type="ECO:0000313" key="3">
    <source>
        <dbReference type="Proteomes" id="UP001217089"/>
    </source>
</evidence>
<keyword evidence="3" id="KW-1185">Reference proteome</keyword>
<name>A0ABQ9F2Z1_TEGGR</name>
<protein>
    <submittedName>
        <fullName evidence="2">Uncharacterized protein</fullName>
    </submittedName>
</protein>
<comment type="caution">
    <text evidence="2">The sequence shown here is derived from an EMBL/GenBank/DDBJ whole genome shotgun (WGS) entry which is preliminary data.</text>
</comment>
<dbReference type="Proteomes" id="UP001217089">
    <property type="component" value="Unassembled WGS sequence"/>
</dbReference>
<accession>A0ABQ9F2Z1</accession>
<organism evidence="2 3">
    <name type="scientific">Tegillarca granosa</name>
    <name type="common">Malaysian cockle</name>
    <name type="synonym">Anadara granosa</name>
    <dbReference type="NCBI Taxonomy" id="220873"/>
    <lineage>
        <taxon>Eukaryota</taxon>
        <taxon>Metazoa</taxon>
        <taxon>Spiralia</taxon>
        <taxon>Lophotrochozoa</taxon>
        <taxon>Mollusca</taxon>
        <taxon>Bivalvia</taxon>
        <taxon>Autobranchia</taxon>
        <taxon>Pteriomorphia</taxon>
        <taxon>Arcoida</taxon>
        <taxon>Arcoidea</taxon>
        <taxon>Arcidae</taxon>
        <taxon>Tegillarca</taxon>
    </lineage>
</organism>
<evidence type="ECO:0000256" key="1">
    <source>
        <dbReference type="SAM" id="MobiDB-lite"/>
    </source>
</evidence>
<proteinExistence type="predicted"/>
<evidence type="ECO:0000313" key="2">
    <source>
        <dbReference type="EMBL" id="KAJ8310257.1"/>
    </source>
</evidence>
<feature type="region of interest" description="Disordered" evidence="1">
    <location>
        <begin position="160"/>
        <end position="179"/>
    </location>
</feature>
<sequence>MEERTFHRKPTSTELPDDFDDIVNEINDFIADIEERAHNNEIILGESEEFFSTPRITTPPRNSLVQFGEPVNDEPIYESFQDVEENAYEPIGAARNVINVSETPPTFIPTVAVTATATANLISPKPELKPKPKNLPIRKMVEPLNQGQQPKRVKAIYNFKGTNNDESEMPTYLDKISSQ</sequence>
<reference evidence="2 3" key="1">
    <citation type="submission" date="2022-12" db="EMBL/GenBank/DDBJ databases">
        <title>Chromosome-level genome of Tegillarca granosa.</title>
        <authorList>
            <person name="Kim J."/>
        </authorList>
    </citation>
    <scope>NUCLEOTIDE SEQUENCE [LARGE SCALE GENOMIC DNA]</scope>
    <source>
        <strain evidence="2">Teg-2019</strain>
        <tissue evidence="2">Adductor muscle</tissue>
    </source>
</reference>
<dbReference type="EMBL" id="JARBDR010000640">
    <property type="protein sequence ID" value="KAJ8310257.1"/>
    <property type="molecule type" value="Genomic_DNA"/>
</dbReference>
<gene>
    <name evidence="2" type="ORF">KUTeg_012122</name>
</gene>